<evidence type="ECO:0000313" key="3">
    <source>
        <dbReference type="Proteomes" id="UP001203423"/>
    </source>
</evidence>
<comment type="similarity">
    <text evidence="1">Belongs to the outer membrane factor (OMF) (TC 1.B.17) family.</text>
</comment>
<dbReference type="Gene3D" id="1.20.1600.10">
    <property type="entry name" value="Outer membrane efflux proteins (OEP)"/>
    <property type="match status" value="1"/>
</dbReference>
<name>A0ABT0L5H8_9GAMM</name>
<dbReference type="EMBL" id="JAKIKS010000001">
    <property type="protein sequence ID" value="MCL1122936.1"/>
    <property type="molecule type" value="Genomic_DNA"/>
</dbReference>
<dbReference type="InterPro" id="IPR003423">
    <property type="entry name" value="OMP_efflux"/>
</dbReference>
<dbReference type="SUPFAM" id="SSF56954">
    <property type="entry name" value="Outer membrane efflux proteins (OEP)"/>
    <property type="match status" value="1"/>
</dbReference>
<protein>
    <submittedName>
        <fullName evidence="2">TolC family protein</fullName>
    </submittedName>
</protein>
<dbReference type="Proteomes" id="UP001203423">
    <property type="component" value="Unassembled WGS sequence"/>
</dbReference>
<accession>A0ABT0L5H8</accession>
<dbReference type="PANTHER" id="PTHR30203:SF24">
    <property type="entry name" value="BLR4935 PROTEIN"/>
    <property type="match status" value="1"/>
</dbReference>
<organism evidence="2 3">
    <name type="scientific">Shewanella surugensis</name>
    <dbReference type="NCBI Taxonomy" id="212020"/>
    <lineage>
        <taxon>Bacteria</taxon>
        <taxon>Pseudomonadati</taxon>
        <taxon>Pseudomonadota</taxon>
        <taxon>Gammaproteobacteria</taxon>
        <taxon>Alteromonadales</taxon>
        <taxon>Shewanellaceae</taxon>
        <taxon>Shewanella</taxon>
    </lineage>
</organism>
<sequence length="437" mass="49130">MNKQAPLSVCKYMLTSITSTFFTGLLVISSVQASAQNTVSLPWALEQTLLNNIQLQTFPYDLRIEEAQVLQAGITPNPELSLSIDNVFGTGETTGVDTTETTLVLSQLIELGDKRQRRIDFSLSTKQQQISDYELQRLSILSETTRRFYQLLRLQALKDWNQRRIRFEAQALKDIKARAKAGNVLQADVSKMTLELAHSRIALQNLTGQLITTKQRLASMWAKDVTFDSVEGALTLPSTYPTAASVLNAIETAPEYLKLLSVERVMQAKRRLEEAQGQYDINLGVGVRRFEDYDDTALVFSFSMPLNLTNPNQGNILAAKIAEDKVFQQQKLFRQQLRLTLLEIHQAMMNNANQAIRLKQELLPLAKQLLTDTQTAYQTGHATVLQLVDAQKELFSIEREIIEADTAVYLQRLELEHITGQAIPATTMASVNALEIK</sequence>
<dbReference type="RefSeq" id="WP_248938323.1">
    <property type="nucleotide sequence ID" value="NZ_JAKIKS010000001.1"/>
</dbReference>
<dbReference type="Pfam" id="PF02321">
    <property type="entry name" value="OEP"/>
    <property type="match status" value="1"/>
</dbReference>
<evidence type="ECO:0000256" key="1">
    <source>
        <dbReference type="ARBA" id="ARBA00007613"/>
    </source>
</evidence>
<keyword evidence="3" id="KW-1185">Reference proteome</keyword>
<evidence type="ECO:0000313" key="2">
    <source>
        <dbReference type="EMBL" id="MCL1122936.1"/>
    </source>
</evidence>
<dbReference type="InterPro" id="IPR010131">
    <property type="entry name" value="MdtP/NodT-like"/>
</dbReference>
<comment type="caution">
    <text evidence="2">The sequence shown here is derived from an EMBL/GenBank/DDBJ whole genome shotgun (WGS) entry which is preliminary data.</text>
</comment>
<proteinExistence type="inferred from homology"/>
<dbReference type="PANTHER" id="PTHR30203">
    <property type="entry name" value="OUTER MEMBRANE CATION EFFLUX PROTEIN"/>
    <property type="match status" value="1"/>
</dbReference>
<gene>
    <name evidence="2" type="ORF">L2764_00180</name>
</gene>
<reference evidence="2 3" key="1">
    <citation type="submission" date="2022-01" db="EMBL/GenBank/DDBJ databases">
        <title>Whole genome-based taxonomy of the Shewanellaceae.</title>
        <authorList>
            <person name="Martin-Rodriguez A.J."/>
        </authorList>
    </citation>
    <scope>NUCLEOTIDE SEQUENCE [LARGE SCALE GENOMIC DNA]</scope>
    <source>
        <strain evidence="2 3">DSM 17177</strain>
    </source>
</reference>